<evidence type="ECO:0000259" key="1">
    <source>
        <dbReference type="Pfam" id="PF03478"/>
    </source>
</evidence>
<dbReference type="InterPro" id="IPR005174">
    <property type="entry name" value="KIB1-4_b-propeller"/>
</dbReference>
<comment type="caution">
    <text evidence="2">The sequence shown here is derived from an EMBL/GenBank/DDBJ whole genome shotgun (WGS) entry which is preliminary data.</text>
</comment>
<feature type="domain" description="KIB1-4 beta-propeller" evidence="1">
    <location>
        <begin position="3"/>
        <end position="140"/>
    </location>
</feature>
<sequence>MRGDDDWIACPFPNTNVKKLMPLHGTAPILYKNGFYCVDCDGTLGAYDIMKDDGWSVLEKPKKIFKNDMHPNLLVECGGDLLLVKIGHIGTSVRIFRLDFSEMEWVEVESLGKHMLFISETSCLSAIAPNSRTENKIFFPRLYLNGGGILSYYTLPNQGRF</sequence>
<protein>
    <recommendedName>
        <fullName evidence="1">KIB1-4 beta-propeller domain-containing protein</fullName>
    </recommendedName>
</protein>
<proteinExistence type="predicted"/>
<dbReference type="PANTHER" id="PTHR33127:SF35">
    <property type="entry name" value="F-BOX DOMAIN-CONTAINING PROTEIN"/>
    <property type="match status" value="1"/>
</dbReference>
<evidence type="ECO:0000313" key="2">
    <source>
        <dbReference type="EMBL" id="KAI3958140.1"/>
    </source>
</evidence>
<dbReference type="AlphaFoldDB" id="A0AAD4TIM6"/>
<dbReference type="Proteomes" id="UP001202328">
    <property type="component" value="Unassembled WGS sequence"/>
</dbReference>
<reference evidence="2" key="1">
    <citation type="submission" date="2022-04" db="EMBL/GenBank/DDBJ databases">
        <title>A functionally conserved STORR gene fusion in Papaver species that diverged 16.8 million years ago.</title>
        <authorList>
            <person name="Catania T."/>
        </authorList>
    </citation>
    <scope>NUCLEOTIDE SEQUENCE</scope>
    <source>
        <strain evidence="2">S-188037</strain>
    </source>
</reference>
<keyword evidence="3" id="KW-1185">Reference proteome</keyword>
<dbReference type="PANTHER" id="PTHR33127">
    <property type="entry name" value="TRANSMEMBRANE PROTEIN"/>
    <property type="match status" value="1"/>
</dbReference>
<accession>A0AAD4TIM6</accession>
<dbReference type="EMBL" id="JAJJMB010001184">
    <property type="protein sequence ID" value="KAI3958140.1"/>
    <property type="molecule type" value="Genomic_DNA"/>
</dbReference>
<evidence type="ECO:0000313" key="3">
    <source>
        <dbReference type="Proteomes" id="UP001202328"/>
    </source>
</evidence>
<gene>
    <name evidence="2" type="ORF">MKW98_020782</name>
</gene>
<name>A0AAD4TIM6_9MAGN</name>
<organism evidence="2 3">
    <name type="scientific">Papaver atlanticum</name>
    <dbReference type="NCBI Taxonomy" id="357466"/>
    <lineage>
        <taxon>Eukaryota</taxon>
        <taxon>Viridiplantae</taxon>
        <taxon>Streptophyta</taxon>
        <taxon>Embryophyta</taxon>
        <taxon>Tracheophyta</taxon>
        <taxon>Spermatophyta</taxon>
        <taxon>Magnoliopsida</taxon>
        <taxon>Ranunculales</taxon>
        <taxon>Papaveraceae</taxon>
        <taxon>Papaveroideae</taxon>
        <taxon>Papaver</taxon>
    </lineage>
</organism>
<dbReference type="Pfam" id="PF03478">
    <property type="entry name" value="Beta-prop_KIB1-4"/>
    <property type="match status" value="1"/>
</dbReference>